<evidence type="ECO:0000256" key="1">
    <source>
        <dbReference type="SAM" id="Phobius"/>
    </source>
</evidence>
<name>A0ABM8BWJ1_9MOLU</name>
<protein>
    <recommendedName>
        <fullName evidence="4">Transmembrane protein</fullName>
    </recommendedName>
</protein>
<organism evidence="2 3">
    <name type="scientific">Spiroplasma ixodetis</name>
    <dbReference type="NCBI Taxonomy" id="2141"/>
    <lineage>
        <taxon>Bacteria</taxon>
        <taxon>Bacillati</taxon>
        <taxon>Mycoplasmatota</taxon>
        <taxon>Mollicutes</taxon>
        <taxon>Entomoplasmatales</taxon>
        <taxon>Spiroplasmataceae</taxon>
        <taxon>Spiroplasma</taxon>
    </lineage>
</organism>
<reference evidence="2 3" key="1">
    <citation type="journal article" date="2022" name="Front. Microbiol.">
        <title>Male-killing mechanisms vary between Spiroplasma species.</title>
        <authorList>
            <person name="Arai H."/>
            <person name="Inoue M."/>
            <person name="Kageyama D."/>
        </authorList>
    </citation>
    <scope>NUCLEOTIDE SEQUENCE [LARGE SCALE GENOMIC DNA]</scope>
    <source>
        <strain evidence="3">sHm</strain>
    </source>
</reference>
<evidence type="ECO:0000313" key="2">
    <source>
        <dbReference type="EMBL" id="BDT04138.1"/>
    </source>
</evidence>
<evidence type="ECO:0000313" key="3">
    <source>
        <dbReference type="Proteomes" id="UP001163387"/>
    </source>
</evidence>
<dbReference type="Proteomes" id="UP001163387">
    <property type="component" value="Chromosome"/>
</dbReference>
<feature type="transmembrane region" description="Helical" evidence="1">
    <location>
        <begin position="12"/>
        <end position="38"/>
    </location>
</feature>
<evidence type="ECO:0008006" key="4">
    <source>
        <dbReference type="Google" id="ProtNLM"/>
    </source>
</evidence>
<keyword evidence="1" id="KW-0812">Transmembrane</keyword>
<dbReference type="EMBL" id="AP026933">
    <property type="protein sequence ID" value="BDT04138.1"/>
    <property type="molecule type" value="Genomic_DNA"/>
</dbReference>
<gene>
    <name evidence="2" type="ORF">SHM_17840</name>
</gene>
<keyword evidence="3" id="KW-1185">Reference proteome</keyword>
<accession>A0ABM8BWJ1</accession>
<proteinExistence type="predicted"/>
<keyword evidence="1" id="KW-0472">Membrane</keyword>
<sequence>MLMLIKIYKLTSAQIIIITIISLLIFTIIVLTSLLVIFSSYKNKQFMVYKNLQYIQNINIKERLNRINQMVQANEQYSSILGIWISRYNLFLKKDLNKVFKNYIQILKLQNNKELWKRYKLMYRMHNKSNNLKNQLQLLTIEIDYFISIDQLLREYQLFFKQNFNYLQDQMIKINLQNDLNREQLDEVIKIINDMFKELETNINAINVSQIITILSEIAIAVVTLAEILDNLPTLRYIITYEIKQKMAALKNKYQMIKINNTLLLQYEQLVANVDEKLSFINKQINNLQYKKAKVNTQEILKLIATFSNKIDKEQIFYNIFKQNYEKFLVMSFNFNEIFETIKNEITLSNKINSKMIENSKITNLETIINKQLATVNHFDNLLIIEHQKSIKNTSYETLVMLLAALFENSIVVFNSLKEYNKLLNEQNKAKIKFKTYVDKINSMMLQIDNILNNINFYYLNEIYKEKFSDLQYLINDTILNFKNGNYDNSSFSKFNDLQNKIFHLYTELKMEITIHKLSHLTLVYANCHRSINQQLNSKFNEIENNITNNHNQKALTLLLELME</sequence>
<keyword evidence="1" id="KW-1133">Transmembrane helix</keyword>